<evidence type="ECO:0000313" key="3">
    <source>
        <dbReference type="Proteomes" id="UP000595278"/>
    </source>
</evidence>
<proteinExistence type="predicted"/>
<feature type="domain" description="Restriction endonuclease type IV Mrr" evidence="1">
    <location>
        <begin position="48"/>
        <end position="108"/>
    </location>
</feature>
<keyword evidence="2" id="KW-0255">Endonuclease</keyword>
<name>A0A974NGB2_9GAMM</name>
<organism evidence="2 3">
    <name type="scientific">Entomomonas asaccharolytica</name>
    <dbReference type="NCBI Taxonomy" id="2785331"/>
    <lineage>
        <taxon>Bacteria</taxon>
        <taxon>Pseudomonadati</taxon>
        <taxon>Pseudomonadota</taxon>
        <taxon>Gammaproteobacteria</taxon>
        <taxon>Pseudomonadales</taxon>
        <taxon>Pseudomonadaceae</taxon>
        <taxon>Entomomonas</taxon>
    </lineage>
</organism>
<dbReference type="RefSeq" id="WP_201093484.1">
    <property type="nucleotide sequence ID" value="NZ_CP067393.1"/>
</dbReference>
<keyword evidence="2" id="KW-0378">Hydrolase</keyword>
<dbReference type="AlphaFoldDB" id="A0A974NGB2"/>
<evidence type="ECO:0000313" key="2">
    <source>
        <dbReference type="EMBL" id="QQP86054.1"/>
    </source>
</evidence>
<accession>A0A974NGB2</accession>
<dbReference type="InterPro" id="IPR011856">
    <property type="entry name" value="tRNA_endonuc-like_dom_sf"/>
</dbReference>
<dbReference type="GO" id="GO:0009307">
    <property type="term" value="P:DNA restriction-modification system"/>
    <property type="evidence" value="ECO:0007669"/>
    <property type="project" value="InterPro"/>
</dbReference>
<dbReference type="KEGG" id="eaz:JHT90_02015"/>
<dbReference type="Pfam" id="PF04471">
    <property type="entry name" value="Mrr_cat"/>
    <property type="match status" value="1"/>
</dbReference>
<keyword evidence="3" id="KW-1185">Reference proteome</keyword>
<dbReference type="EMBL" id="CP067393">
    <property type="protein sequence ID" value="QQP86054.1"/>
    <property type="molecule type" value="Genomic_DNA"/>
</dbReference>
<dbReference type="InterPro" id="IPR011335">
    <property type="entry name" value="Restrct_endonuc-II-like"/>
</dbReference>
<dbReference type="Proteomes" id="UP000595278">
    <property type="component" value="Chromosome"/>
</dbReference>
<dbReference type="GO" id="GO:0003677">
    <property type="term" value="F:DNA binding"/>
    <property type="evidence" value="ECO:0007669"/>
    <property type="project" value="InterPro"/>
</dbReference>
<dbReference type="SUPFAM" id="SSF52980">
    <property type="entry name" value="Restriction endonuclease-like"/>
    <property type="match status" value="1"/>
</dbReference>
<reference evidence="2 3" key="1">
    <citation type="submission" date="2021-01" db="EMBL/GenBank/DDBJ databases">
        <title>Entomomonas sp. F2A isolated from a house cricket (Acheta domesticus).</title>
        <authorList>
            <person name="Spergser J."/>
            <person name="Busse H.-J."/>
        </authorList>
    </citation>
    <scope>NUCLEOTIDE SEQUENCE [LARGE SCALE GENOMIC DNA]</scope>
    <source>
        <strain evidence="2 3">F2A</strain>
    </source>
</reference>
<dbReference type="GO" id="GO:0004519">
    <property type="term" value="F:endonuclease activity"/>
    <property type="evidence" value="ECO:0007669"/>
    <property type="project" value="UniProtKB-KW"/>
</dbReference>
<evidence type="ECO:0000259" key="1">
    <source>
        <dbReference type="Pfam" id="PF04471"/>
    </source>
</evidence>
<gene>
    <name evidence="2" type="ORF">JHT90_02015</name>
</gene>
<sequence length="171" mass="19770">MRGIGKILTSGELFVDWSKNTFQVINNNELIYIQSLDILDVHGWGSLYEKYVGQLYQKQGYEVIFHGLNKGLHDKGIDLIMNKGNDVIYVQCKYKAHSKISQNLIEKILYSAGNFISRTHKSGQAFLWLIVPDENKCFTINTKSKLSSRAYFEHHNKTQNKVKLRVVEIKM</sequence>
<dbReference type="Gene3D" id="3.40.1350.10">
    <property type="match status" value="1"/>
</dbReference>
<protein>
    <submittedName>
        <fullName evidence="2">Restriction endonuclease</fullName>
    </submittedName>
</protein>
<keyword evidence="2" id="KW-0540">Nuclease</keyword>
<dbReference type="InterPro" id="IPR007560">
    <property type="entry name" value="Restrct_endonuc_IV_Mrr"/>
</dbReference>